<dbReference type="SUPFAM" id="SSF50630">
    <property type="entry name" value="Acid proteases"/>
    <property type="match status" value="1"/>
</dbReference>
<accession>A0AAV2N0W7</accession>
<evidence type="ECO:0000313" key="3">
    <source>
        <dbReference type="Proteomes" id="UP001497644"/>
    </source>
</evidence>
<evidence type="ECO:0000313" key="2">
    <source>
        <dbReference type="EMBL" id="CAL1672761.1"/>
    </source>
</evidence>
<evidence type="ECO:0000256" key="1">
    <source>
        <dbReference type="SAM" id="MobiDB-lite"/>
    </source>
</evidence>
<name>A0AAV2N0W7_9HYME</name>
<dbReference type="AlphaFoldDB" id="A0AAV2N0W7"/>
<protein>
    <submittedName>
        <fullName evidence="2">Uncharacterized protein</fullName>
    </submittedName>
</protein>
<dbReference type="Proteomes" id="UP001497644">
    <property type="component" value="Unassembled WGS sequence"/>
</dbReference>
<dbReference type="EMBL" id="CAXIPU020000919">
    <property type="protein sequence ID" value="CAL1672761.1"/>
    <property type="molecule type" value="Genomic_DNA"/>
</dbReference>
<feature type="region of interest" description="Disordered" evidence="1">
    <location>
        <begin position="26"/>
        <end position="50"/>
    </location>
</feature>
<dbReference type="InterPro" id="IPR021109">
    <property type="entry name" value="Peptidase_aspartic_dom_sf"/>
</dbReference>
<sequence>MQHITANCGDSFKKFAPANYKFEKFKNNNPKFAKGSDTNNSAAKGVQKQKPGRLDSHCVYCRGKDHVQNECSKLKEKEAGKPPHTTGQPTAVAVVETATDGAASSVACVQGNSKKISFADPVVKVVKIGSTVCSKTALVDTGSPISFINASAFEEVSKADNVSLKCVDRNYKSIDGHFIDILGIWSTSIVFDQLPCLSALVDFHIFKNDSVSADAIIGRDFLSNYRIDVSVRAEEEKVQIKLFSEIAFVNDLVQPENCPDSSFTVPQPDLDQVSYKNLLTVFHEVKNSEESPRVCEVGVSFCGNSLFF</sequence>
<dbReference type="CDD" id="cd00303">
    <property type="entry name" value="retropepsin_like"/>
    <property type="match status" value="1"/>
</dbReference>
<reference evidence="2" key="1">
    <citation type="submission" date="2024-04" db="EMBL/GenBank/DDBJ databases">
        <authorList>
            <consortium name="Molecular Ecology Group"/>
        </authorList>
    </citation>
    <scope>NUCLEOTIDE SEQUENCE</scope>
</reference>
<comment type="caution">
    <text evidence="2">The sequence shown here is derived from an EMBL/GenBank/DDBJ whole genome shotgun (WGS) entry which is preliminary data.</text>
</comment>
<keyword evidence="3" id="KW-1185">Reference proteome</keyword>
<gene>
    <name evidence="2" type="ORF">LPLAT_LOCUS11724</name>
</gene>
<organism evidence="2 3">
    <name type="scientific">Lasius platythorax</name>
    <dbReference type="NCBI Taxonomy" id="488582"/>
    <lineage>
        <taxon>Eukaryota</taxon>
        <taxon>Metazoa</taxon>
        <taxon>Ecdysozoa</taxon>
        <taxon>Arthropoda</taxon>
        <taxon>Hexapoda</taxon>
        <taxon>Insecta</taxon>
        <taxon>Pterygota</taxon>
        <taxon>Neoptera</taxon>
        <taxon>Endopterygota</taxon>
        <taxon>Hymenoptera</taxon>
        <taxon>Apocrita</taxon>
        <taxon>Aculeata</taxon>
        <taxon>Formicoidea</taxon>
        <taxon>Formicidae</taxon>
        <taxon>Formicinae</taxon>
        <taxon>Lasius</taxon>
        <taxon>Lasius</taxon>
    </lineage>
</organism>
<dbReference type="Gene3D" id="2.40.70.10">
    <property type="entry name" value="Acid Proteases"/>
    <property type="match status" value="1"/>
</dbReference>
<proteinExistence type="predicted"/>